<dbReference type="Gene3D" id="3.90.1150.10">
    <property type="entry name" value="Aspartate Aminotransferase, domain 1"/>
    <property type="match status" value="1"/>
</dbReference>
<name>A0ABV7Y6M5_9ACTN</name>
<organism evidence="7 8">
    <name type="scientific">Tenggerimyces flavus</name>
    <dbReference type="NCBI Taxonomy" id="1708749"/>
    <lineage>
        <taxon>Bacteria</taxon>
        <taxon>Bacillati</taxon>
        <taxon>Actinomycetota</taxon>
        <taxon>Actinomycetes</taxon>
        <taxon>Propionibacteriales</taxon>
        <taxon>Nocardioidaceae</taxon>
        <taxon>Tenggerimyces</taxon>
    </lineage>
</organism>
<dbReference type="Gene3D" id="3.40.640.10">
    <property type="entry name" value="Type I PLP-dependent aspartate aminotransferase-like (Major domain)"/>
    <property type="match status" value="1"/>
</dbReference>
<evidence type="ECO:0000256" key="5">
    <source>
        <dbReference type="ARBA" id="ARBA00023239"/>
    </source>
</evidence>
<dbReference type="InterPro" id="IPR002129">
    <property type="entry name" value="PyrdxlP-dep_de-COase"/>
</dbReference>
<gene>
    <name evidence="7" type="ORF">ACFOUW_07575</name>
</gene>
<dbReference type="Proteomes" id="UP001595699">
    <property type="component" value="Unassembled WGS sequence"/>
</dbReference>
<protein>
    <submittedName>
        <fullName evidence="7">Pyridoxal phosphate-dependent decarboxylase family protein</fullName>
    </submittedName>
</protein>
<dbReference type="InterPro" id="IPR015424">
    <property type="entry name" value="PyrdxlP-dep_Trfase"/>
</dbReference>
<keyword evidence="5 6" id="KW-0456">Lyase</keyword>
<reference evidence="8" key="1">
    <citation type="journal article" date="2019" name="Int. J. Syst. Evol. Microbiol.">
        <title>The Global Catalogue of Microorganisms (GCM) 10K type strain sequencing project: providing services to taxonomists for standard genome sequencing and annotation.</title>
        <authorList>
            <consortium name="The Broad Institute Genomics Platform"/>
            <consortium name="The Broad Institute Genome Sequencing Center for Infectious Disease"/>
            <person name="Wu L."/>
            <person name="Ma J."/>
        </authorList>
    </citation>
    <scope>NUCLEOTIDE SEQUENCE [LARGE SCALE GENOMIC DNA]</scope>
    <source>
        <strain evidence="8">CGMCC 4.7241</strain>
    </source>
</reference>
<dbReference type="SUPFAM" id="SSF53383">
    <property type="entry name" value="PLP-dependent transferases"/>
    <property type="match status" value="1"/>
</dbReference>
<dbReference type="InterPro" id="IPR021115">
    <property type="entry name" value="Pyridoxal-P_BS"/>
</dbReference>
<dbReference type="Gene3D" id="3.90.1150.170">
    <property type="match status" value="1"/>
</dbReference>
<evidence type="ECO:0000256" key="4">
    <source>
        <dbReference type="ARBA" id="ARBA00022898"/>
    </source>
</evidence>
<keyword evidence="8" id="KW-1185">Reference proteome</keyword>
<proteinExistence type="inferred from homology"/>
<keyword evidence="4 6" id="KW-0663">Pyridoxal phosphate</keyword>
<evidence type="ECO:0000256" key="2">
    <source>
        <dbReference type="ARBA" id="ARBA00009533"/>
    </source>
</evidence>
<dbReference type="PANTHER" id="PTHR45677">
    <property type="entry name" value="GLUTAMATE DECARBOXYLASE-RELATED"/>
    <property type="match status" value="1"/>
</dbReference>
<dbReference type="PANTHER" id="PTHR45677:SF8">
    <property type="entry name" value="CYSTEINE SULFINIC ACID DECARBOXYLASE"/>
    <property type="match status" value="1"/>
</dbReference>
<dbReference type="InterPro" id="IPR015422">
    <property type="entry name" value="PyrdxlP-dep_Trfase_small"/>
</dbReference>
<evidence type="ECO:0000313" key="8">
    <source>
        <dbReference type="Proteomes" id="UP001595699"/>
    </source>
</evidence>
<comment type="similarity">
    <text evidence="2 6">Belongs to the group II decarboxylase family.</text>
</comment>
<sequence>MNDRLPPGSELAGNVDELASYVAVALTGLTIGAAERGGPLPAGGPDAVAKAVVAALNGGTPSEALADLARVVTAGSADPADPRCAGHLHCPPLAIAVAADLVASALNQSLDSWDQAPASTALEGEVITQLARMVGYDPARAGGVITSGGTESNLMGLLLARDHATKPVRVFCSRMAHFSIARNAGFLGLDPQAVVDIDVDESSQLDLDKLAAALDQAGDVSPVVVATAGTTDLGAIDPVDAIADLARERQAWLHVDAAYGGGALFSERMAPLLTGIERADSVSLDLHKLGWQPVPAGVFLTRDRESFAPLTQRAAYLNPADDEEAGYPSLLGQSLRTTRRADAVKIAVTLRALGRSGLGTLVERCHELADYAAVRIAEHDSLELAAKPVLTTVVFRYNGSDTVNAALRRRLLEQGRVVVGRTALGGRTWLKLTLLNPHARTDDIDAVLDAVVAAGAEEER</sequence>
<evidence type="ECO:0000256" key="3">
    <source>
        <dbReference type="ARBA" id="ARBA00022793"/>
    </source>
</evidence>
<comment type="caution">
    <text evidence="7">The sequence shown here is derived from an EMBL/GenBank/DDBJ whole genome shotgun (WGS) entry which is preliminary data.</text>
</comment>
<accession>A0ABV7Y6M5</accession>
<dbReference type="PROSITE" id="PS00392">
    <property type="entry name" value="DDC_GAD_HDC_YDC"/>
    <property type="match status" value="1"/>
</dbReference>
<evidence type="ECO:0000256" key="1">
    <source>
        <dbReference type="ARBA" id="ARBA00001933"/>
    </source>
</evidence>
<evidence type="ECO:0000256" key="6">
    <source>
        <dbReference type="RuleBase" id="RU000382"/>
    </source>
</evidence>
<dbReference type="RefSeq" id="WP_307782323.1">
    <property type="nucleotide sequence ID" value="NZ_JAFBCM010000001.1"/>
</dbReference>
<keyword evidence="3" id="KW-0210">Decarboxylase</keyword>
<evidence type="ECO:0000313" key="7">
    <source>
        <dbReference type="EMBL" id="MFC3760693.1"/>
    </source>
</evidence>
<dbReference type="InterPro" id="IPR015421">
    <property type="entry name" value="PyrdxlP-dep_Trfase_major"/>
</dbReference>
<dbReference type="EMBL" id="JBHRZH010000006">
    <property type="protein sequence ID" value="MFC3760693.1"/>
    <property type="molecule type" value="Genomic_DNA"/>
</dbReference>
<dbReference type="Pfam" id="PF00282">
    <property type="entry name" value="Pyridoxal_deC"/>
    <property type="match status" value="1"/>
</dbReference>
<comment type="cofactor">
    <cofactor evidence="1 6">
        <name>pyridoxal 5'-phosphate</name>
        <dbReference type="ChEBI" id="CHEBI:597326"/>
    </cofactor>
</comment>